<proteinExistence type="predicted"/>
<gene>
    <name evidence="1" type="ORF">M9H77_00932</name>
</gene>
<evidence type="ECO:0000313" key="1">
    <source>
        <dbReference type="EMBL" id="KAI5679705.1"/>
    </source>
</evidence>
<evidence type="ECO:0000313" key="2">
    <source>
        <dbReference type="Proteomes" id="UP001060085"/>
    </source>
</evidence>
<keyword evidence="2" id="KW-1185">Reference proteome</keyword>
<reference evidence="2" key="1">
    <citation type="journal article" date="2023" name="Nat. Plants">
        <title>Single-cell RNA sequencing provides a high-resolution roadmap for understanding the multicellular compartmentation of specialized metabolism.</title>
        <authorList>
            <person name="Sun S."/>
            <person name="Shen X."/>
            <person name="Li Y."/>
            <person name="Li Y."/>
            <person name="Wang S."/>
            <person name="Li R."/>
            <person name="Zhang H."/>
            <person name="Shen G."/>
            <person name="Guo B."/>
            <person name="Wei J."/>
            <person name="Xu J."/>
            <person name="St-Pierre B."/>
            <person name="Chen S."/>
            <person name="Sun C."/>
        </authorList>
    </citation>
    <scope>NUCLEOTIDE SEQUENCE [LARGE SCALE GENOMIC DNA]</scope>
</reference>
<sequence>MQEGHDHHQPMLSTDQERKEMKALVAIDGSDESLYALNWFLDKFLLQINGADSSVNSTSVTLVHVMEPLPHYAFPGGFVVESATKTQAEYASKVLSAASQICSDKKVAAKTLILEGEPKEKICEIGREINAELIVIGSRGMGKIKRAILGSVSDYCSHHANCPVLIVKLPK</sequence>
<dbReference type="Proteomes" id="UP001060085">
    <property type="component" value="Linkage Group LG01"/>
</dbReference>
<name>A0ACC0C495_CATRO</name>
<organism evidence="1 2">
    <name type="scientific">Catharanthus roseus</name>
    <name type="common">Madagascar periwinkle</name>
    <name type="synonym">Vinca rosea</name>
    <dbReference type="NCBI Taxonomy" id="4058"/>
    <lineage>
        <taxon>Eukaryota</taxon>
        <taxon>Viridiplantae</taxon>
        <taxon>Streptophyta</taxon>
        <taxon>Embryophyta</taxon>
        <taxon>Tracheophyta</taxon>
        <taxon>Spermatophyta</taxon>
        <taxon>Magnoliopsida</taxon>
        <taxon>eudicotyledons</taxon>
        <taxon>Gunneridae</taxon>
        <taxon>Pentapetalae</taxon>
        <taxon>asterids</taxon>
        <taxon>lamiids</taxon>
        <taxon>Gentianales</taxon>
        <taxon>Apocynaceae</taxon>
        <taxon>Rauvolfioideae</taxon>
        <taxon>Vinceae</taxon>
        <taxon>Catharanthinae</taxon>
        <taxon>Catharanthus</taxon>
    </lineage>
</organism>
<dbReference type="EMBL" id="CM044701">
    <property type="protein sequence ID" value="KAI5679705.1"/>
    <property type="molecule type" value="Genomic_DNA"/>
</dbReference>
<comment type="caution">
    <text evidence="1">The sequence shown here is derived from an EMBL/GenBank/DDBJ whole genome shotgun (WGS) entry which is preliminary data.</text>
</comment>
<accession>A0ACC0C495</accession>
<protein>
    <submittedName>
        <fullName evidence="1">Uncharacterized protein</fullName>
    </submittedName>
</protein>